<dbReference type="GeneID" id="107125428"/>
<name>A0ABM1LEF0_GEKJA</name>
<evidence type="ECO:0000256" key="1">
    <source>
        <dbReference type="SAM" id="Phobius"/>
    </source>
</evidence>
<proteinExistence type="predicted"/>
<reference evidence="4" key="1">
    <citation type="submission" date="2025-08" db="UniProtKB">
        <authorList>
            <consortium name="RefSeq"/>
        </authorList>
    </citation>
    <scope>IDENTIFICATION</scope>
</reference>
<accession>A0ABM1LEF0</accession>
<feature type="domain" description="Ig-like" evidence="2">
    <location>
        <begin position="1"/>
        <end position="73"/>
    </location>
</feature>
<gene>
    <name evidence="4" type="primary">CD83</name>
</gene>
<dbReference type="Gene3D" id="2.60.40.10">
    <property type="entry name" value="Immunoglobulins"/>
    <property type="match status" value="1"/>
</dbReference>
<protein>
    <submittedName>
        <fullName evidence="4">CD83 antigen</fullName>
    </submittedName>
</protein>
<organism evidence="3 4">
    <name type="scientific">Gekko japonicus</name>
    <name type="common">Schlegel's Japanese gecko</name>
    <dbReference type="NCBI Taxonomy" id="146911"/>
    <lineage>
        <taxon>Eukaryota</taxon>
        <taxon>Metazoa</taxon>
        <taxon>Chordata</taxon>
        <taxon>Craniata</taxon>
        <taxon>Vertebrata</taxon>
        <taxon>Euteleostomi</taxon>
        <taxon>Lepidosauria</taxon>
        <taxon>Squamata</taxon>
        <taxon>Bifurcata</taxon>
        <taxon>Gekkota</taxon>
        <taxon>Gekkonidae</taxon>
        <taxon>Gekkoninae</taxon>
        <taxon>Gekko</taxon>
    </lineage>
</organism>
<dbReference type="PROSITE" id="PS50835">
    <property type="entry name" value="IG_LIKE"/>
    <property type="match status" value="1"/>
</dbReference>
<dbReference type="Proteomes" id="UP000694871">
    <property type="component" value="Unplaced"/>
</dbReference>
<keyword evidence="1" id="KW-1133">Transmembrane helix</keyword>
<evidence type="ECO:0000313" key="4">
    <source>
        <dbReference type="RefSeq" id="XP_015284337.1"/>
    </source>
</evidence>
<dbReference type="SUPFAM" id="SSF48726">
    <property type="entry name" value="Immunoglobulin"/>
    <property type="match status" value="1"/>
</dbReference>
<keyword evidence="1" id="KW-0472">Membrane</keyword>
<dbReference type="PANTHER" id="PTHR15193">
    <property type="entry name" value="CD83 ANTIGEN"/>
    <property type="match status" value="1"/>
</dbReference>
<feature type="transmembrane region" description="Helical" evidence="1">
    <location>
        <begin position="95"/>
        <end position="112"/>
    </location>
</feature>
<feature type="non-terminal residue" evidence="4">
    <location>
        <position position="113"/>
    </location>
</feature>
<dbReference type="InterPro" id="IPR036179">
    <property type="entry name" value="Ig-like_dom_sf"/>
</dbReference>
<dbReference type="InterPro" id="IPR007110">
    <property type="entry name" value="Ig-like_dom"/>
</dbReference>
<dbReference type="PANTHER" id="PTHR15193:SF1">
    <property type="entry name" value="CD83 ANTIGEN"/>
    <property type="match status" value="1"/>
</dbReference>
<dbReference type="RefSeq" id="XP_015284337.1">
    <property type="nucleotide sequence ID" value="XM_015428851.1"/>
</dbReference>
<evidence type="ECO:0000313" key="3">
    <source>
        <dbReference type="Proteomes" id="UP000694871"/>
    </source>
</evidence>
<keyword evidence="1" id="KW-0812">Transmembrane</keyword>
<dbReference type="InterPro" id="IPR013783">
    <property type="entry name" value="Ig-like_fold"/>
</dbReference>
<sequence length="113" mass="13209">MDEKCEELSKVKWQKLQYNKEQNYSRQLNSSSEVSNSQWHSLRIKNTTNYDSGTYKCILEASDRKYNESNTITLIVKGCLEELEDAKFKKHRAELVLLCSLGLFYLLLIAFTC</sequence>
<keyword evidence="3" id="KW-1185">Reference proteome</keyword>
<evidence type="ECO:0000259" key="2">
    <source>
        <dbReference type="PROSITE" id="PS50835"/>
    </source>
</evidence>